<dbReference type="OrthoDB" id="1366434at2"/>
<evidence type="ECO:0000313" key="3">
    <source>
        <dbReference type="Proteomes" id="UP000055060"/>
    </source>
</evidence>
<feature type="signal peptide" evidence="1">
    <location>
        <begin position="1"/>
        <end position="22"/>
    </location>
</feature>
<sequence>MKIKSFLLVTLAFVLLVTGCTATPTAPTPQVTPTRAPAVKPDIDYSVLNMEIGRAGKCILEIELPDRISEDEVTRMAYYLSENEGKDCAPLFIFYYLPGQERKYELAWAYSHFNPDLQVKISDAQPEN</sequence>
<evidence type="ECO:0008006" key="4">
    <source>
        <dbReference type="Google" id="ProtNLM"/>
    </source>
</evidence>
<protein>
    <recommendedName>
        <fullName evidence="4">Lipoprotein</fullName>
    </recommendedName>
</protein>
<organism evidence="2">
    <name type="scientific">Longilinea arvoryzae</name>
    <dbReference type="NCBI Taxonomy" id="360412"/>
    <lineage>
        <taxon>Bacteria</taxon>
        <taxon>Bacillati</taxon>
        <taxon>Chloroflexota</taxon>
        <taxon>Anaerolineae</taxon>
        <taxon>Anaerolineales</taxon>
        <taxon>Anaerolineaceae</taxon>
        <taxon>Longilinea</taxon>
    </lineage>
</organism>
<dbReference type="PROSITE" id="PS51257">
    <property type="entry name" value="PROKAR_LIPOPROTEIN"/>
    <property type="match status" value="1"/>
</dbReference>
<keyword evidence="3" id="KW-1185">Reference proteome</keyword>
<evidence type="ECO:0000313" key="2">
    <source>
        <dbReference type="EMBL" id="GAP13037.1"/>
    </source>
</evidence>
<gene>
    <name evidence="2" type="ORF">LARV_00778</name>
</gene>
<dbReference type="Proteomes" id="UP000055060">
    <property type="component" value="Unassembled WGS sequence"/>
</dbReference>
<reference evidence="2" key="1">
    <citation type="submission" date="2015-07" db="EMBL/GenBank/DDBJ databases">
        <title>Draft Genome Sequences of Anaerolinea thermolimosa IMO-1, Bellilinea caldifistulae GOMI-1, Leptolinea tardivitalis YMTK-2, Levilinea saccharolytica KIBI-1,Longilinea arvoryzae KOME-1, Previously Described as Members of the Anaerolineaceae (Chloroflexi).</title>
        <authorList>
            <person name="Sekiguchi Y."/>
            <person name="Ohashi A."/>
            <person name="Matsuura N."/>
            <person name="Tourlousse M.D."/>
        </authorList>
    </citation>
    <scope>NUCLEOTIDE SEQUENCE [LARGE SCALE GENOMIC DNA]</scope>
    <source>
        <strain evidence="2">KOME-1</strain>
    </source>
</reference>
<keyword evidence="1" id="KW-0732">Signal</keyword>
<dbReference type="RefSeq" id="WP_075072405.1">
    <property type="nucleotide sequence ID" value="NZ_DF967972.1"/>
</dbReference>
<evidence type="ECO:0000256" key="1">
    <source>
        <dbReference type="SAM" id="SignalP"/>
    </source>
</evidence>
<name>A0A0S7BCL8_9CHLR</name>
<accession>A0A0S7BCL8</accession>
<dbReference type="EMBL" id="DF967972">
    <property type="protein sequence ID" value="GAP13037.1"/>
    <property type="molecule type" value="Genomic_DNA"/>
</dbReference>
<proteinExistence type="predicted"/>
<feature type="chain" id="PRO_5006632879" description="Lipoprotein" evidence="1">
    <location>
        <begin position="23"/>
        <end position="128"/>
    </location>
</feature>
<dbReference type="AlphaFoldDB" id="A0A0S7BCL8"/>